<gene>
    <name evidence="1" type="ORF">SAMN05443292_2003</name>
</gene>
<name>A0A1I3GSJ6_9FLAO</name>
<dbReference type="InterPro" id="IPR012657">
    <property type="entry name" value="23S_rRNA-intervening_sequence"/>
</dbReference>
<dbReference type="NCBIfam" id="TIGR02436">
    <property type="entry name" value="four helix bundle protein"/>
    <property type="match status" value="1"/>
</dbReference>
<dbReference type="PIRSF" id="PIRSF035652">
    <property type="entry name" value="CHP02436"/>
    <property type="match status" value="1"/>
</dbReference>
<dbReference type="RefSeq" id="WP_090080169.1">
    <property type="nucleotide sequence ID" value="NZ_FOQT01000003.1"/>
</dbReference>
<keyword evidence="2" id="KW-1185">Reference proteome</keyword>
<dbReference type="STRING" id="1125876.SAMN05443292_2003"/>
<dbReference type="Pfam" id="PF05635">
    <property type="entry name" value="23S_rRNA_IVP"/>
    <property type="match status" value="1"/>
</dbReference>
<dbReference type="Proteomes" id="UP000198931">
    <property type="component" value="Unassembled WGS sequence"/>
</dbReference>
<reference evidence="1 2" key="1">
    <citation type="submission" date="2016-10" db="EMBL/GenBank/DDBJ databases">
        <authorList>
            <person name="de Groot N.N."/>
        </authorList>
    </citation>
    <scope>NUCLEOTIDE SEQUENCE [LARGE SCALE GENOMIC DNA]</scope>
    <source>
        <strain evidence="1 2">DSM 26000</strain>
    </source>
</reference>
<dbReference type="PANTHER" id="PTHR38471:SF2">
    <property type="entry name" value="FOUR HELIX BUNDLE PROTEIN"/>
    <property type="match status" value="1"/>
</dbReference>
<evidence type="ECO:0000313" key="1">
    <source>
        <dbReference type="EMBL" id="SFI26478.1"/>
    </source>
</evidence>
<dbReference type="SUPFAM" id="SSF158446">
    <property type="entry name" value="IVS-encoded protein-like"/>
    <property type="match status" value="1"/>
</dbReference>
<dbReference type="AlphaFoldDB" id="A0A1I3GSJ6"/>
<protein>
    <submittedName>
        <fullName evidence="1">Four helix bundle protein</fullName>
    </submittedName>
</protein>
<sequence>MENNFNQIIADRTKLLTVKIINNFSNLPYSDKVSVIRKQLFRCSSSVAANYRAMCRARSLKEKYAKICIVVEEADETVFWLEVTEEINMISREILKELKNEAMEILKITAAYKKKLGEGL</sequence>
<organism evidence="1 2">
    <name type="scientific">Halpernia frigidisoli</name>
    <dbReference type="NCBI Taxonomy" id="1125876"/>
    <lineage>
        <taxon>Bacteria</taxon>
        <taxon>Pseudomonadati</taxon>
        <taxon>Bacteroidota</taxon>
        <taxon>Flavobacteriia</taxon>
        <taxon>Flavobacteriales</taxon>
        <taxon>Weeksellaceae</taxon>
        <taxon>Chryseobacterium group</taxon>
        <taxon>Halpernia</taxon>
    </lineage>
</organism>
<evidence type="ECO:0000313" key="2">
    <source>
        <dbReference type="Proteomes" id="UP000198931"/>
    </source>
</evidence>
<dbReference type="EMBL" id="FOQT01000003">
    <property type="protein sequence ID" value="SFI26478.1"/>
    <property type="molecule type" value="Genomic_DNA"/>
</dbReference>
<dbReference type="InterPro" id="IPR036583">
    <property type="entry name" value="23S_rRNA_IVS_sf"/>
</dbReference>
<proteinExistence type="predicted"/>
<dbReference type="PANTHER" id="PTHR38471">
    <property type="entry name" value="FOUR HELIX BUNDLE PROTEIN"/>
    <property type="match status" value="1"/>
</dbReference>
<dbReference type="Gene3D" id="1.20.1440.60">
    <property type="entry name" value="23S rRNA-intervening sequence"/>
    <property type="match status" value="1"/>
</dbReference>
<accession>A0A1I3GSJ6</accession>
<dbReference type="OrthoDB" id="285993at2"/>